<dbReference type="EMBL" id="CP051682">
    <property type="protein sequence ID" value="QJD95943.1"/>
    <property type="molecule type" value="Genomic_DNA"/>
</dbReference>
<reference evidence="2 3" key="1">
    <citation type="submission" date="2020-04" db="EMBL/GenBank/DDBJ databases">
        <title>Genome sequencing of novel species.</title>
        <authorList>
            <person name="Heo J."/>
            <person name="Kim S.-J."/>
            <person name="Kim J.-S."/>
            <person name="Hong S.-B."/>
            <person name="Kwon S.-W."/>
        </authorList>
    </citation>
    <scope>NUCLEOTIDE SEQUENCE [LARGE SCALE GENOMIC DNA]</scope>
    <source>
        <strain evidence="2 3">F39-2</strain>
    </source>
</reference>
<evidence type="ECO:0000259" key="1">
    <source>
        <dbReference type="Pfam" id="PF12508"/>
    </source>
</evidence>
<sequence>MNINFKQPKFVLPLLILPFLCLFFYVWHSAKGKPQAIAQASDSLNTNVGSVSGAVRKKELTDKLDAYRNTFKGADGLSAVAVIPSEKSGLPTSMPADPTVQQRKSDSIQQLLRVREPDAYPLFSGNRTHMEAPDISAAVAAARQHSSERSIPNNRPADPMEVFRQQMSIMDSVTRQNDPAFKEEQRKKQLADQLMKARESLPRLTVSKVPYDYSNFNTVVPESEASFITAVIDENVTGYAGSRIRLKLLDNIQAGGQLIPKDTYLYAQMTGFSGQRVALAVTSILVDGKILPVRLDIYDQDGLPGLYVPASAFRDFSKDLGGSSVQGVTLDGGSGSGQFMMSTLDKFFQSTSSAIAGIIRKNKAKLKFNSFIYLIDPDALQKAQKTY</sequence>
<dbReference type="KEGG" id="mrob:HH214_08675"/>
<dbReference type="Pfam" id="PF12508">
    <property type="entry name" value="Transposon_TraM"/>
    <property type="match status" value="1"/>
</dbReference>
<dbReference type="AlphaFoldDB" id="A0A7L5E535"/>
<evidence type="ECO:0000313" key="3">
    <source>
        <dbReference type="Proteomes" id="UP000503278"/>
    </source>
</evidence>
<accession>A0A7L5E535</accession>
<name>A0A7L5E535_9SPHI</name>
<proteinExistence type="predicted"/>
<dbReference type="Proteomes" id="UP000503278">
    <property type="component" value="Chromosome"/>
</dbReference>
<evidence type="ECO:0000313" key="2">
    <source>
        <dbReference type="EMBL" id="QJD95943.1"/>
    </source>
</evidence>
<organism evidence="2 3">
    <name type="scientific">Mucilaginibacter robiniae</name>
    <dbReference type="NCBI Taxonomy" id="2728022"/>
    <lineage>
        <taxon>Bacteria</taxon>
        <taxon>Pseudomonadati</taxon>
        <taxon>Bacteroidota</taxon>
        <taxon>Sphingobacteriia</taxon>
        <taxon>Sphingobacteriales</taxon>
        <taxon>Sphingobacteriaceae</taxon>
        <taxon>Mucilaginibacter</taxon>
    </lineage>
</organism>
<dbReference type="RefSeq" id="WP_169606949.1">
    <property type="nucleotide sequence ID" value="NZ_CP051682.1"/>
</dbReference>
<protein>
    <submittedName>
        <fullName evidence="2">Conjugative transposon protein TraM</fullName>
    </submittedName>
</protein>
<gene>
    <name evidence="2" type="primary">traM</name>
    <name evidence="2" type="ORF">HH214_08675</name>
</gene>
<feature type="domain" description="Conjugative transposon TraM C-terminal" evidence="1">
    <location>
        <begin position="228"/>
        <end position="374"/>
    </location>
</feature>
<keyword evidence="3" id="KW-1185">Reference proteome</keyword>
<dbReference type="InterPro" id="IPR055407">
    <property type="entry name" value="TraM_C"/>
</dbReference>